<sequence>MLASACGGDRDVDRQGADADVVVANGNVEQPADWTDREASTDTVAPQADARATGQPGNDANFNAPMSPPTRRAQALPQSRAPIESRLMQDGALMSDTFGMINDGQAWKDAVRAFENEGLTDPDARDLHQLFGDWLRTSLGRHGLEISGFGCGRSLCAATIPIVAPDAAQRYAAWYGTDGNEPPMPLPVFAQMAFTWPNGASEMRILFSTDPDVTVVNAP</sequence>
<evidence type="ECO:0000313" key="2">
    <source>
        <dbReference type="EMBL" id="MCD9095744.1"/>
    </source>
</evidence>
<feature type="region of interest" description="Disordered" evidence="1">
    <location>
        <begin position="1"/>
        <end position="72"/>
    </location>
</feature>
<evidence type="ECO:0000256" key="1">
    <source>
        <dbReference type="SAM" id="MobiDB-lite"/>
    </source>
</evidence>
<organism evidence="2 3">
    <name type="scientific">Luteimonas fraxinea</name>
    <dbReference type="NCBI Taxonomy" id="2901869"/>
    <lineage>
        <taxon>Bacteria</taxon>
        <taxon>Pseudomonadati</taxon>
        <taxon>Pseudomonadota</taxon>
        <taxon>Gammaproteobacteria</taxon>
        <taxon>Lysobacterales</taxon>
        <taxon>Lysobacteraceae</taxon>
        <taxon>Luteimonas</taxon>
    </lineage>
</organism>
<dbReference type="Proteomes" id="UP001430360">
    <property type="component" value="Unassembled WGS sequence"/>
</dbReference>
<evidence type="ECO:0000313" key="3">
    <source>
        <dbReference type="Proteomes" id="UP001430360"/>
    </source>
</evidence>
<gene>
    <name evidence="2" type="ORF">LTT95_02140</name>
</gene>
<feature type="compositionally biased region" description="Basic and acidic residues" evidence="1">
    <location>
        <begin position="8"/>
        <end position="17"/>
    </location>
</feature>
<protein>
    <submittedName>
        <fullName evidence="2">Uncharacterized protein</fullName>
    </submittedName>
</protein>
<comment type="caution">
    <text evidence="2">The sequence shown here is derived from an EMBL/GenBank/DDBJ whole genome shotgun (WGS) entry which is preliminary data.</text>
</comment>
<dbReference type="RefSeq" id="WP_232134263.1">
    <property type="nucleotide sequence ID" value="NZ_JAJQKU010000001.1"/>
</dbReference>
<dbReference type="EMBL" id="JAJQKU010000001">
    <property type="protein sequence ID" value="MCD9095744.1"/>
    <property type="molecule type" value="Genomic_DNA"/>
</dbReference>
<reference evidence="2" key="2">
    <citation type="journal article" date="2022" name="Syst. Appl. Microbiol.">
        <title>Physiological and genomic characterisation of Luteimonas fraxinea sp. nov., a bacterial species associated with trees tolerant to ash dieback.</title>
        <authorList>
            <person name="Ulrich K."/>
            <person name="Becker R."/>
            <person name="Behrendt U."/>
            <person name="Kube M."/>
            <person name="Schneck V."/>
            <person name="Ulrich A."/>
        </authorList>
    </citation>
    <scope>NUCLEOTIDE SEQUENCE</scope>
    <source>
        <strain evidence="2">A1P009</strain>
    </source>
</reference>
<keyword evidence="3" id="KW-1185">Reference proteome</keyword>
<reference evidence="2" key="1">
    <citation type="submission" date="2021-12" db="EMBL/GenBank/DDBJ databases">
        <authorList>
            <person name="Ulrich A."/>
        </authorList>
    </citation>
    <scope>NUCLEOTIDE SEQUENCE</scope>
    <source>
        <strain evidence="2">A1P009</strain>
    </source>
</reference>
<name>A0ABS8U9J9_9GAMM</name>
<accession>A0ABS8U9J9</accession>
<proteinExistence type="predicted"/>
<feature type="compositionally biased region" description="Low complexity" evidence="1">
    <location>
        <begin position="18"/>
        <end position="28"/>
    </location>
</feature>